<protein>
    <submittedName>
        <fullName evidence="2">Ankyrin repeat domain-containing protein 13C</fullName>
    </submittedName>
</protein>
<organism evidence="1 2">
    <name type="scientific">Panagrolaimus sp. PS1159</name>
    <dbReference type="NCBI Taxonomy" id="55785"/>
    <lineage>
        <taxon>Eukaryota</taxon>
        <taxon>Metazoa</taxon>
        <taxon>Ecdysozoa</taxon>
        <taxon>Nematoda</taxon>
        <taxon>Chromadorea</taxon>
        <taxon>Rhabditida</taxon>
        <taxon>Tylenchina</taxon>
        <taxon>Panagrolaimomorpha</taxon>
        <taxon>Panagrolaimoidea</taxon>
        <taxon>Panagrolaimidae</taxon>
        <taxon>Panagrolaimus</taxon>
    </lineage>
</organism>
<dbReference type="Proteomes" id="UP000887580">
    <property type="component" value="Unplaced"/>
</dbReference>
<accession>A0AC35GET4</accession>
<reference evidence="2" key="1">
    <citation type="submission" date="2022-11" db="UniProtKB">
        <authorList>
            <consortium name="WormBaseParasite"/>
        </authorList>
    </citation>
    <scope>IDENTIFICATION</scope>
</reference>
<name>A0AC35GET4_9BILA</name>
<proteinExistence type="predicted"/>
<evidence type="ECO:0000313" key="2">
    <source>
        <dbReference type="WBParaSite" id="PS1159_v2.g4318.t1"/>
    </source>
</evidence>
<dbReference type="WBParaSite" id="PS1159_v2.g4318.t1">
    <property type="protein sequence ID" value="PS1159_v2.g4318.t1"/>
    <property type="gene ID" value="PS1159_v2.g4318"/>
</dbReference>
<sequence>MVEYDNEKFPIHKAAFLNDVQTLSRLLSEGKNDVGSQDPHGNTPLHIATMLGHKESITLLLSKNAPVKTKNAQGWSSLMEAISYGNRQTINLMLRKLKSQAREHLSSRKPHLMKVLGSIDDFYMEIKWDFISWVPFLSRILPSDVCKIYKHGTALRMDTTLVDFNDRSWERGDISFIYNPQVEHLKQHLVVLDNKKKVYQKLKNSSVEKDIEEEVDVLMSSDIVSAQMSTKPITFERTMAGWFFKHEKSDTVGTYSTNYYNVDNLILVSKKRREHLTPDDIKNNKTYLQSFTNGKNIPDDNDIKSFQHRQDLPPPSKPKITWEEYIFSSEYVHLGRPLDAKSNSKSFKAGIGLSPEFPLGVNTLIDILEVVAPLKHMNKMRHFCEGRMPPGFPVRLELPLLPTITAKITFQKFQWCDNLSMKFFRVPKSYTEDTNRFPEL</sequence>
<evidence type="ECO:0000313" key="1">
    <source>
        <dbReference type="Proteomes" id="UP000887580"/>
    </source>
</evidence>